<dbReference type="AlphaFoldDB" id="A0A6C0HLN1"/>
<evidence type="ECO:0000313" key="1">
    <source>
        <dbReference type="EMBL" id="QHT81324.1"/>
    </source>
</evidence>
<organism evidence="1">
    <name type="scientific">viral metagenome</name>
    <dbReference type="NCBI Taxonomy" id="1070528"/>
    <lineage>
        <taxon>unclassified sequences</taxon>
        <taxon>metagenomes</taxon>
        <taxon>organismal metagenomes</taxon>
    </lineage>
</organism>
<name>A0A6C0HLN1_9ZZZZ</name>
<proteinExistence type="predicted"/>
<sequence length="225" mass="25431">MSYDRNRYDLCTYKYDLGQSIGPGVYTLTTPDNVCEPCLPSNPWIIAQRQGVSIARNTSMIDIDSELIGLNRNLSNCPDRKYIPNQYGSFNCGAQNSKVGPQCHPTDKVCIDNSIQIHYKDCGPYTEDTRLSNPPATNRGVGINRWQWLCQDPQDRVVEPFDFQINTKIVSKDNHRPCLPTPIDQFNVFPIPNNRPICDTITPVCQVPTMPASVSWRSEGIISQY</sequence>
<accession>A0A6C0HLN1</accession>
<reference evidence="1" key="1">
    <citation type="journal article" date="2020" name="Nature">
        <title>Giant virus diversity and host interactions through global metagenomics.</title>
        <authorList>
            <person name="Schulz F."/>
            <person name="Roux S."/>
            <person name="Paez-Espino D."/>
            <person name="Jungbluth S."/>
            <person name="Walsh D.A."/>
            <person name="Denef V.J."/>
            <person name="McMahon K.D."/>
            <person name="Konstantinidis K.T."/>
            <person name="Eloe-Fadrosh E.A."/>
            <person name="Kyrpides N.C."/>
            <person name="Woyke T."/>
        </authorList>
    </citation>
    <scope>NUCLEOTIDE SEQUENCE</scope>
    <source>
        <strain evidence="1">GVMAG-M-3300023184-13</strain>
    </source>
</reference>
<dbReference type="EMBL" id="MN739981">
    <property type="protein sequence ID" value="QHT81324.1"/>
    <property type="molecule type" value="Genomic_DNA"/>
</dbReference>
<protein>
    <submittedName>
        <fullName evidence="1">Uncharacterized protein</fullName>
    </submittedName>
</protein>